<accession>A0ACB5STA0</accession>
<sequence>MNLIEGNVFLPCFIPREELVPDPVTGLTESAAYCAQTAWLMNSTIKDNILFAAPFNKKRYNDVIDACGLRRDLEILEGGDETEIGEKGITLSGGQKQRVSLARALYSNSAYILLDDCLSAVDSHTGVHIYENALTGDLMKNRTCILISHNVSLTIKKADYVVVMDNGRVKAQGTVDELVDADVFDAEVLKSIADTTTTTEGSSTQGSSTNSDVAEDDENDESSNSKGKLIEEETKSEGSVKMEVYALYFKYFATKSNLFLVLFFTIGCQVSSVVDTWWVRVWTLHSAQNSVVVSAMSSIIHEASSLSLTSIFAKAQTSDWWFTPILHSPISANILEVSHSPLYYLVIYCLIGLFYSTMVSFKNFVTLHCGLVASGKMFEDLLARILGANLRFFDSTPVGRLTNRFSKDIASLDQQIANQLSFFFQMVFNSVTIILVISVITPSFIIFGAIIAVGYYSIGTFYLSLSRDLKRFSSIAKSPIYQHYTETLTGITTIRAYGDERRFLIQNLNYIDASNRPYFYTWVCNRWLAFRTDVIGSSVVSLAAALCLAYVGKIDAGLAGISLSFAAGFNSAAVWILRLYAELEMAMNSVERVKEYIETPPQEPPAEVPENEPAPSWPEHGAIEVSNLALRYAPTLPRVIEDVSFTVKAGEKVGVVGRTGAGKSTIISSFFRFVDPDAGSIKIDGIDICSIGLRRLRQSLNIIPQDPTLFTGTIRTNLDMFDEYADLQLFEALRRVNLITAEDYQLLIDSNGKLEQDSDEVENPNKFLKLDFEITENGGNLSQGERQLICLARSLLKSPKILLLDEATASIDYKTDALIQKTIREEFSSTTILTIAHRLKTIIDYDKILVLEKGRVADYDHPYKLLNKEESLFKSMCEDSGEYEKLVEIAKSAHQST</sequence>
<name>A0ACB5STA0_AMBMO</name>
<proteinExistence type="predicted"/>
<gene>
    <name evidence="1" type="ORF">Amon02_000078900</name>
</gene>
<evidence type="ECO:0000313" key="1">
    <source>
        <dbReference type="EMBL" id="GME71968.1"/>
    </source>
</evidence>
<reference evidence="1" key="1">
    <citation type="submission" date="2023-04" db="EMBL/GenBank/DDBJ databases">
        <title>Ambrosiozyma monospora NBRC 10751.</title>
        <authorList>
            <person name="Ichikawa N."/>
            <person name="Sato H."/>
            <person name="Tonouchi N."/>
        </authorList>
    </citation>
    <scope>NUCLEOTIDE SEQUENCE</scope>
    <source>
        <strain evidence="1">NBRC 10751</strain>
    </source>
</reference>
<protein>
    <submittedName>
        <fullName evidence="1">Unnamed protein product</fullName>
    </submittedName>
</protein>
<dbReference type="EMBL" id="BSXS01000316">
    <property type="protein sequence ID" value="GME71968.1"/>
    <property type="molecule type" value="Genomic_DNA"/>
</dbReference>
<evidence type="ECO:0000313" key="2">
    <source>
        <dbReference type="Proteomes" id="UP001165064"/>
    </source>
</evidence>
<dbReference type="Proteomes" id="UP001165064">
    <property type="component" value="Unassembled WGS sequence"/>
</dbReference>
<organism evidence="1 2">
    <name type="scientific">Ambrosiozyma monospora</name>
    <name type="common">Yeast</name>
    <name type="synonym">Endomycopsis monosporus</name>
    <dbReference type="NCBI Taxonomy" id="43982"/>
    <lineage>
        <taxon>Eukaryota</taxon>
        <taxon>Fungi</taxon>
        <taxon>Dikarya</taxon>
        <taxon>Ascomycota</taxon>
        <taxon>Saccharomycotina</taxon>
        <taxon>Pichiomycetes</taxon>
        <taxon>Pichiales</taxon>
        <taxon>Pichiaceae</taxon>
        <taxon>Ambrosiozyma</taxon>
    </lineage>
</organism>
<comment type="caution">
    <text evidence="1">The sequence shown here is derived from an EMBL/GenBank/DDBJ whole genome shotgun (WGS) entry which is preliminary data.</text>
</comment>
<keyword evidence="2" id="KW-1185">Reference proteome</keyword>